<evidence type="ECO:0008006" key="4">
    <source>
        <dbReference type="Google" id="ProtNLM"/>
    </source>
</evidence>
<name>A0A7K3NJF7_9BACT</name>
<organism evidence="2 3">
    <name type="scientific">Desulfolutivibrio sulfodismutans</name>
    <dbReference type="NCBI Taxonomy" id="63561"/>
    <lineage>
        <taxon>Bacteria</taxon>
        <taxon>Pseudomonadati</taxon>
        <taxon>Thermodesulfobacteriota</taxon>
        <taxon>Desulfovibrionia</taxon>
        <taxon>Desulfovibrionales</taxon>
        <taxon>Desulfovibrionaceae</taxon>
        <taxon>Desulfolutivibrio</taxon>
    </lineage>
</organism>
<evidence type="ECO:0000313" key="2">
    <source>
        <dbReference type="EMBL" id="NDY56328.1"/>
    </source>
</evidence>
<keyword evidence="3" id="KW-1185">Reference proteome</keyword>
<sequence>MNLTPWNEIARAGTWIAMSGQSVNLTEADLDRIVAGFAADDPDGAPLVFGHPTVDAPAYGWVSGLRREGDRLVAAFRDVPEAVKALVDAGRYRNVSVKLTPDKGRLVHVGLLGATPPAIKGLSPVKFSAGDGLTIEFSSGGDMNELEQARARVRELEAENAKLKAQVAELEGQSKAAKDASAAAEKAFADYRIEEAGRGREKRFAELVKAGRALPGEKAKTLAFAEALAASTGDLEFASSDGQTVKVAKEEAYWRELEARPENGLCQEFAAPAGSGASGGAVPADLAKHV</sequence>
<evidence type="ECO:0000313" key="3">
    <source>
        <dbReference type="Proteomes" id="UP000469724"/>
    </source>
</evidence>
<comment type="caution">
    <text evidence="2">The sequence shown here is derived from an EMBL/GenBank/DDBJ whole genome shotgun (WGS) entry which is preliminary data.</text>
</comment>
<dbReference type="EMBL" id="JAAGRQ010000017">
    <property type="protein sequence ID" value="NDY56328.1"/>
    <property type="molecule type" value="Genomic_DNA"/>
</dbReference>
<reference evidence="2 3" key="1">
    <citation type="submission" date="2020-02" db="EMBL/GenBank/DDBJ databases">
        <title>Comparative genomics of sulfur disproportionating microorganisms.</title>
        <authorList>
            <person name="Ward L.M."/>
            <person name="Bertran E."/>
            <person name="Johnston D.T."/>
        </authorList>
    </citation>
    <scope>NUCLEOTIDE SEQUENCE [LARGE SCALE GENOMIC DNA]</scope>
    <source>
        <strain evidence="2 3">DSM 3696</strain>
    </source>
</reference>
<evidence type="ECO:0000256" key="1">
    <source>
        <dbReference type="SAM" id="Coils"/>
    </source>
</evidence>
<gene>
    <name evidence="2" type="ORF">G3N56_06170</name>
</gene>
<feature type="coiled-coil region" evidence="1">
    <location>
        <begin position="139"/>
        <end position="187"/>
    </location>
</feature>
<dbReference type="Pfam" id="PF10123">
    <property type="entry name" value="Mu-like_Pro"/>
    <property type="match status" value="1"/>
</dbReference>
<proteinExistence type="predicted"/>
<protein>
    <recommendedName>
        <fullName evidence="4">Peptidase</fullName>
    </recommendedName>
</protein>
<dbReference type="RefSeq" id="WP_163301380.1">
    <property type="nucleotide sequence ID" value="NZ_JAAGRQ010000017.1"/>
</dbReference>
<accession>A0A7K3NJF7</accession>
<dbReference type="InterPro" id="IPR012106">
    <property type="entry name" value="Phage_Mu_Gp1"/>
</dbReference>
<dbReference type="AlphaFoldDB" id="A0A7K3NJF7"/>
<keyword evidence="1" id="KW-0175">Coiled coil</keyword>
<dbReference type="Proteomes" id="UP000469724">
    <property type="component" value="Unassembled WGS sequence"/>
</dbReference>